<organism evidence="1 2">
    <name type="scientific">Theileria equi strain WA</name>
    <dbReference type="NCBI Taxonomy" id="1537102"/>
    <lineage>
        <taxon>Eukaryota</taxon>
        <taxon>Sar</taxon>
        <taxon>Alveolata</taxon>
        <taxon>Apicomplexa</taxon>
        <taxon>Aconoidasida</taxon>
        <taxon>Piroplasmida</taxon>
        <taxon>Theileriidae</taxon>
        <taxon>Theileria</taxon>
    </lineage>
</organism>
<proteinExistence type="predicted"/>
<sequence length="223" mass="25679">MSILVFKTLLKPRYFSISGEPPKELLAPIPAAPTGKIPISQRGNHQHNKRLYDRVYPTTKIPSALVPRYPIDWRNAGRYILTAAIAKLENKRIYRHPQALKFQNSGYCGERCSSVCRHSAYKCLCSWRFSGLYSHIATIDSLLMSYKGSIPTKKPIFSLPYPFAKKNTKKSNKLVFCKDTNTYFIVRKRYRYPVFNAREDFATSIHSSAIPFDSNSDIFDVRR</sequence>
<keyword evidence="2" id="KW-1185">Reference proteome</keyword>
<dbReference type="eggNOG" id="ENOG502SR0Q">
    <property type="taxonomic scope" value="Eukaryota"/>
</dbReference>
<dbReference type="KEGG" id="beq:BEWA_007890"/>
<dbReference type="GeneID" id="15804708"/>
<dbReference type="RefSeq" id="XP_004831046.1">
    <property type="nucleotide sequence ID" value="XM_004830989.1"/>
</dbReference>
<dbReference type="OrthoDB" id="360650at2759"/>
<dbReference type="AlphaFoldDB" id="L0B0Q5"/>
<dbReference type="Proteomes" id="UP000031512">
    <property type="component" value="Chromosome 3"/>
</dbReference>
<reference evidence="1 2" key="1">
    <citation type="journal article" date="2012" name="BMC Genomics">
        <title>Comparative genomic analysis and phylogenetic position of Theileria equi.</title>
        <authorList>
            <person name="Kappmeyer L.S."/>
            <person name="Thiagarajan M."/>
            <person name="Herndon D.R."/>
            <person name="Ramsay J.D."/>
            <person name="Caler E."/>
            <person name="Djikeng A."/>
            <person name="Gillespie J.J."/>
            <person name="Lau A.O."/>
            <person name="Roalson E.H."/>
            <person name="Silva J.C."/>
            <person name="Silva M.G."/>
            <person name="Suarez C.E."/>
            <person name="Ueti M.W."/>
            <person name="Nene V.M."/>
            <person name="Mealey R.H."/>
            <person name="Knowles D.P."/>
            <person name="Brayton K.A."/>
        </authorList>
    </citation>
    <scope>NUCLEOTIDE SEQUENCE [LARGE SCALE GENOMIC DNA]</scope>
    <source>
        <strain evidence="1 2">WA</strain>
    </source>
</reference>
<dbReference type="EMBL" id="CP001670">
    <property type="protein sequence ID" value="AFZ81380.1"/>
    <property type="molecule type" value="Genomic_DNA"/>
</dbReference>
<evidence type="ECO:0000313" key="2">
    <source>
        <dbReference type="Proteomes" id="UP000031512"/>
    </source>
</evidence>
<evidence type="ECO:0000313" key="1">
    <source>
        <dbReference type="EMBL" id="AFZ81380.1"/>
    </source>
</evidence>
<protein>
    <submittedName>
        <fullName evidence="1">Uncharacterized protein</fullName>
    </submittedName>
</protein>
<accession>L0B0Q5</accession>
<name>L0B0Q5_THEEQ</name>
<gene>
    <name evidence="1" type="ORF">BEWA_007890</name>
</gene>
<dbReference type="VEuPathDB" id="PiroplasmaDB:BEWA_007890"/>